<keyword evidence="2" id="KW-0472">Membrane</keyword>
<keyword evidence="4" id="KW-0645">Protease</keyword>
<dbReference type="AlphaFoldDB" id="A0A7W7R865"/>
<dbReference type="Proteomes" id="UP000540506">
    <property type="component" value="Unassembled WGS sequence"/>
</dbReference>
<comment type="caution">
    <text evidence="4">The sequence shown here is derived from an EMBL/GenBank/DDBJ whole genome shotgun (WGS) entry which is preliminary data.</text>
</comment>
<gene>
    <name evidence="4" type="ORF">FHR34_006213</name>
</gene>
<feature type="region of interest" description="Disordered" evidence="1">
    <location>
        <begin position="117"/>
        <end position="158"/>
    </location>
</feature>
<evidence type="ECO:0000256" key="1">
    <source>
        <dbReference type="SAM" id="MobiDB-lite"/>
    </source>
</evidence>
<accession>A0A7W7R865</accession>
<evidence type="ECO:0000256" key="2">
    <source>
        <dbReference type="SAM" id="Phobius"/>
    </source>
</evidence>
<feature type="transmembrane region" description="Helical" evidence="2">
    <location>
        <begin position="47"/>
        <end position="68"/>
    </location>
</feature>
<keyword evidence="2" id="KW-1133">Transmembrane helix</keyword>
<dbReference type="EMBL" id="JACHJV010000001">
    <property type="protein sequence ID" value="MBB4927220.1"/>
    <property type="molecule type" value="Genomic_DNA"/>
</dbReference>
<dbReference type="RefSeq" id="WP_184941289.1">
    <property type="nucleotide sequence ID" value="NZ_JACHJV010000001.1"/>
</dbReference>
<keyword evidence="2" id="KW-0812">Transmembrane</keyword>
<sequence length="158" mass="16357">MLPALGLPVCGAAFDELTGSGLGPVFAVCAVLGAALAAALSSRAGWWWVTTSAPVTVLAVTSGSQYLAHHDAYHGSALATGAARWLVNAFPVMAAALLAALLVIVVRSILDRRGTRRETRRGARLGTRPEARGTAGRRGGSRSRRRAATAPRRSEGAD</sequence>
<keyword evidence="4" id="KW-0378">Hydrolase</keyword>
<feature type="domain" description="DUF6542" evidence="3">
    <location>
        <begin position="4"/>
        <end position="113"/>
    </location>
</feature>
<evidence type="ECO:0000313" key="5">
    <source>
        <dbReference type="Proteomes" id="UP000540506"/>
    </source>
</evidence>
<proteinExistence type="predicted"/>
<organism evidence="4 5">
    <name type="scientific">Kitasatospora kifunensis</name>
    <name type="common">Streptomyces kifunensis</name>
    <dbReference type="NCBI Taxonomy" id="58351"/>
    <lineage>
        <taxon>Bacteria</taxon>
        <taxon>Bacillati</taxon>
        <taxon>Actinomycetota</taxon>
        <taxon>Actinomycetes</taxon>
        <taxon>Kitasatosporales</taxon>
        <taxon>Streptomycetaceae</taxon>
        <taxon>Kitasatospora</taxon>
    </lineage>
</organism>
<reference evidence="4 5" key="1">
    <citation type="submission" date="2020-08" db="EMBL/GenBank/DDBJ databases">
        <title>Sequencing the genomes of 1000 actinobacteria strains.</title>
        <authorList>
            <person name="Klenk H.-P."/>
        </authorList>
    </citation>
    <scope>NUCLEOTIDE SEQUENCE [LARGE SCALE GENOMIC DNA]</scope>
    <source>
        <strain evidence="4 5">DSM 41654</strain>
    </source>
</reference>
<name>A0A7W7R865_KITKI</name>
<evidence type="ECO:0000313" key="4">
    <source>
        <dbReference type="EMBL" id="MBB4927220.1"/>
    </source>
</evidence>
<feature type="transmembrane region" description="Helical" evidence="2">
    <location>
        <begin position="88"/>
        <end position="110"/>
    </location>
</feature>
<dbReference type="Pfam" id="PF20177">
    <property type="entry name" value="DUF6542"/>
    <property type="match status" value="1"/>
</dbReference>
<protein>
    <submittedName>
        <fullName evidence="4">Membrane protein implicated in regulation of membrane protease activity</fullName>
    </submittedName>
</protein>
<dbReference type="GO" id="GO:0006508">
    <property type="term" value="P:proteolysis"/>
    <property type="evidence" value="ECO:0007669"/>
    <property type="project" value="UniProtKB-KW"/>
</dbReference>
<dbReference type="GO" id="GO:0008233">
    <property type="term" value="F:peptidase activity"/>
    <property type="evidence" value="ECO:0007669"/>
    <property type="project" value="UniProtKB-KW"/>
</dbReference>
<feature type="compositionally biased region" description="Basic and acidic residues" evidence="1">
    <location>
        <begin position="117"/>
        <end position="131"/>
    </location>
</feature>
<feature type="transmembrane region" description="Helical" evidence="2">
    <location>
        <begin position="20"/>
        <end position="40"/>
    </location>
</feature>
<evidence type="ECO:0000259" key="3">
    <source>
        <dbReference type="Pfam" id="PF20177"/>
    </source>
</evidence>
<dbReference type="InterPro" id="IPR046672">
    <property type="entry name" value="DUF6542"/>
</dbReference>
<keyword evidence="5" id="KW-1185">Reference proteome</keyword>